<dbReference type="EC" id="1.8.4.11" evidence="2"/>
<keyword evidence="10" id="KW-1185">Reference proteome</keyword>
<reference evidence="9 10" key="1">
    <citation type="submission" date="2024-03" db="EMBL/GenBank/DDBJ databases">
        <title>The Acrasis kona genome and developmental transcriptomes reveal deep origins of eukaryotic multicellular pathways.</title>
        <authorList>
            <person name="Sheikh S."/>
            <person name="Fu C.-J."/>
            <person name="Brown M.W."/>
            <person name="Baldauf S.L."/>
        </authorList>
    </citation>
    <scope>NUCLEOTIDE SEQUENCE [LARGE SCALE GENOMIC DNA]</scope>
    <source>
        <strain evidence="9 10">ATCC MYA-3509</strain>
    </source>
</reference>
<feature type="domain" description="Peptide methionine sulphoxide reductase MsrA" evidence="8">
    <location>
        <begin position="28"/>
        <end position="179"/>
    </location>
</feature>
<dbReference type="NCBIfam" id="TIGR00401">
    <property type="entry name" value="msrA"/>
    <property type="match status" value="1"/>
</dbReference>
<dbReference type="Gene3D" id="3.30.1060.10">
    <property type="entry name" value="Peptide methionine sulphoxide reductase MsrA"/>
    <property type="match status" value="1"/>
</dbReference>
<keyword evidence="3" id="KW-0560">Oxidoreductase</keyword>
<dbReference type="GO" id="GO:0008113">
    <property type="term" value="F:peptide-methionine (S)-S-oxide reductase activity"/>
    <property type="evidence" value="ECO:0007669"/>
    <property type="project" value="UniProtKB-EC"/>
</dbReference>
<dbReference type="SUPFAM" id="SSF55068">
    <property type="entry name" value="Peptide methionine sulfoxide reductase"/>
    <property type="match status" value="1"/>
</dbReference>
<evidence type="ECO:0000259" key="8">
    <source>
        <dbReference type="Pfam" id="PF01625"/>
    </source>
</evidence>
<dbReference type="GO" id="GO:0005737">
    <property type="term" value="C:cytoplasm"/>
    <property type="evidence" value="ECO:0007669"/>
    <property type="project" value="TreeGrafter"/>
</dbReference>
<dbReference type="PANTHER" id="PTHR42799">
    <property type="entry name" value="MITOCHONDRIAL PEPTIDE METHIONINE SULFOXIDE REDUCTASE"/>
    <property type="match status" value="1"/>
</dbReference>
<evidence type="ECO:0000256" key="5">
    <source>
        <dbReference type="ARBA" id="ARBA00030643"/>
    </source>
</evidence>
<comment type="catalytic activity">
    <reaction evidence="6">
        <text>L-methionyl-[protein] + [thioredoxin]-disulfide + H2O = L-methionyl-(S)-S-oxide-[protein] + [thioredoxin]-dithiol</text>
        <dbReference type="Rhea" id="RHEA:14217"/>
        <dbReference type="Rhea" id="RHEA-COMP:10698"/>
        <dbReference type="Rhea" id="RHEA-COMP:10700"/>
        <dbReference type="Rhea" id="RHEA-COMP:12313"/>
        <dbReference type="Rhea" id="RHEA-COMP:12315"/>
        <dbReference type="ChEBI" id="CHEBI:15377"/>
        <dbReference type="ChEBI" id="CHEBI:16044"/>
        <dbReference type="ChEBI" id="CHEBI:29950"/>
        <dbReference type="ChEBI" id="CHEBI:44120"/>
        <dbReference type="ChEBI" id="CHEBI:50058"/>
        <dbReference type="EC" id="1.8.4.11"/>
    </reaction>
</comment>
<dbReference type="AlphaFoldDB" id="A0AAW2ZN78"/>
<dbReference type="InterPro" id="IPR002569">
    <property type="entry name" value="Met_Sox_Rdtase_MsrA_dom"/>
</dbReference>
<comment type="caution">
    <text evidence="9">The sequence shown here is derived from an EMBL/GenBank/DDBJ whole genome shotgun (WGS) entry which is preliminary data.</text>
</comment>
<comment type="catalytic activity">
    <reaction evidence="7">
        <text>[thioredoxin]-disulfide + L-methionine + H2O = L-methionine (S)-S-oxide + [thioredoxin]-dithiol</text>
        <dbReference type="Rhea" id="RHEA:19993"/>
        <dbReference type="Rhea" id="RHEA-COMP:10698"/>
        <dbReference type="Rhea" id="RHEA-COMP:10700"/>
        <dbReference type="ChEBI" id="CHEBI:15377"/>
        <dbReference type="ChEBI" id="CHEBI:29950"/>
        <dbReference type="ChEBI" id="CHEBI:50058"/>
        <dbReference type="ChEBI" id="CHEBI:57844"/>
        <dbReference type="ChEBI" id="CHEBI:58772"/>
        <dbReference type="EC" id="1.8.4.11"/>
    </reaction>
</comment>
<proteinExistence type="inferred from homology"/>
<dbReference type="Pfam" id="PF01625">
    <property type="entry name" value="PMSR"/>
    <property type="match status" value="1"/>
</dbReference>
<dbReference type="InterPro" id="IPR050162">
    <property type="entry name" value="MsrA_MetSO_reductase"/>
</dbReference>
<organism evidence="9 10">
    <name type="scientific">Acrasis kona</name>
    <dbReference type="NCBI Taxonomy" id="1008807"/>
    <lineage>
        <taxon>Eukaryota</taxon>
        <taxon>Discoba</taxon>
        <taxon>Heterolobosea</taxon>
        <taxon>Tetramitia</taxon>
        <taxon>Eutetramitia</taxon>
        <taxon>Acrasidae</taxon>
        <taxon>Acrasis</taxon>
    </lineage>
</organism>
<evidence type="ECO:0000256" key="4">
    <source>
        <dbReference type="ARBA" id="ARBA00030273"/>
    </source>
</evidence>
<dbReference type="PANTHER" id="PTHR42799:SF2">
    <property type="entry name" value="MITOCHONDRIAL PEPTIDE METHIONINE SULFOXIDE REDUCTASE"/>
    <property type="match status" value="1"/>
</dbReference>
<protein>
    <recommendedName>
        <fullName evidence="2">peptide-methionine (S)-S-oxide reductase</fullName>
        <ecNumber evidence="2">1.8.4.11</ecNumber>
    </recommendedName>
    <alternativeName>
        <fullName evidence="5">Peptide-methionine (S)-S-oxide reductase</fullName>
    </alternativeName>
    <alternativeName>
        <fullName evidence="4">Protein-methionine-S-oxide reductase</fullName>
    </alternativeName>
</protein>
<sequence length="184" mass="21507">MGNELSEPTEPLNKIYPDDPIDPDTQRAAFANGCFWGTQKFFEKQFADGLKKSYVGYMGGTHESPTYNKVCNGDTGHAEVLYLEYYPSKVKYEDLCEYFWRMHDPTTLNRQGNDIGTQYRSALFYYNEDQLKIAGKVKDRIQRKINKPIVTTFEKASAFFIGEDYHQKYLENNYGGYCNHRLHW</sequence>
<evidence type="ECO:0000313" key="9">
    <source>
        <dbReference type="EMBL" id="KAL0491313.1"/>
    </source>
</evidence>
<dbReference type="InterPro" id="IPR036509">
    <property type="entry name" value="Met_Sox_Rdtase_MsrA_sf"/>
</dbReference>
<evidence type="ECO:0000256" key="7">
    <source>
        <dbReference type="ARBA" id="ARBA00048782"/>
    </source>
</evidence>
<gene>
    <name evidence="9" type="ORF">AKO1_000142</name>
</gene>
<name>A0AAW2ZN78_9EUKA</name>
<comment type="similarity">
    <text evidence="1">Belongs to the MsrA Met sulfoxide reductase family.</text>
</comment>
<evidence type="ECO:0000256" key="3">
    <source>
        <dbReference type="ARBA" id="ARBA00023002"/>
    </source>
</evidence>
<evidence type="ECO:0000256" key="1">
    <source>
        <dbReference type="ARBA" id="ARBA00005591"/>
    </source>
</evidence>
<evidence type="ECO:0000313" key="10">
    <source>
        <dbReference type="Proteomes" id="UP001431209"/>
    </source>
</evidence>
<dbReference type="Proteomes" id="UP001431209">
    <property type="component" value="Unassembled WGS sequence"/>
</dbReference>
<dbReference type="EMBL" id="JAOPGA020001787">
    <property type="protein sequence ID" value="KAL0491313.1"/>
    <property type="molecule type" value="Genomic_DNA"/>
</dbReference>
<dbReference type="HAMAP" id="MF_01401">
    <property type="entry name" value="MsrA"/>
    <property type="match status" value="1"/>
</dbReference>
<evidence type="ECO:0000256" key="2">
    <source>
        <dbReference type="ARBA" id="ARBA00012502"/>
    </source>
</evidence>
<dbReference type="GO" id="GO:0034599">
    <property type="term" value="P:cellular response to oxidative stress"/>
    <property type="evidence" value="ECO:0007669"/>
    <property type="project" value="TreeGrafter"/>
</dbReference>
<accession>A0AAW2ZN78</accession>
<evidence type="ECO:0000256" key="6">
    <source>
        <dbReference type="ARBA" id="ARBA00047806"/>
    </source>
</evidence>